<dbReference type="EC" id="6.3.5.4" evidence="3"/>
<comment type="pathway">
    <text evidence="1">Amino-acid biosynthesis; L-asparagine biosynthesis; L-asparagine from L-aspartate (L-Gln route): step 1/1.</text>
</comment>
<dbReference type="InterPro" id="IPR001962">
    <property type="entry name" value="Asn_synthase"/>
</dbReference>
<dbReference type="InterPro" id="IPR051786">
    <property type="entry name" value="ASN_synthetase/amidase"/>
</dbReference>
<accession>A0A518B869</accession>
<evidence type="ECO:0000256" key="5">
    <source>
        <dbReference type="ARBA" id="ARBA00022840"/>
    </source>
</evidence>
<dbReference type="Gene3D" id="3.40.50.620">
    <property type="entry name" value="HUPs"/>
    <property type="match status" value="2"/>
</dbReference>
<evidence type="ECO:0000259" key="11">
    <source>
        <dbReference type="PROSITE" id="PS51278"/>
    </source>
</evidence>
<keyword evidence="12" id="KW-0436">Ligase</keyword>
<dbReference type="PROSITE" id="PS51278">
    <property type="entry name" value="GATASE_TYPE_2"/>
    <property type="match status" value="1"/>
</dbReference>
<dbReference type="SUPFAM" id="SSF56235">
    <property type="entry name" value="N-terminal nucleophile aminohydrolases (Ntn hydrolases)"/>
    <property type="match status" value="1"/>
</dbReference>
<dbReference type="InterPro" id="IPR006426">
    <property type="entry name" value="Asn_synth_AEB"/>
</dbReference>
<evidence type="ECO:0000256" key="9">
    <source>
        <dbReference type="PIRSR" id="PIRSR001589-2"/>
    </source>
</evidence>
<dbReference type="InterPro" id="IPR033738">
    <property type="entry name" value="AsnB_N"/>
</dbReference>
<dbReference type="NCBIfam" id="TIGR01536">
    <property type="entry name" value="asn_synth_AEB"/>
    <property type="match status" value="1"/>
</dbReference>
<dbReference type="InterPro" id="IPR014729">
    <property type="entry name" value="Rossmann-like_a/b/a_fold"/>
</dbReference>
<comment type="catalytic activity">
    <reaction evidence="7">
        <text>L-aspartate + L-glutamine + ATP + H2O = L-asparagine + L-glutamate + AMP + diphosphate + H(+)</text>
        <dbReference type="Rhea" id="RHEA:12228"/>
        <dbReference type="ChEBI" id="CHEBI:15377"/>
        <dbReference type="ChEBI" id="CHEBI:15378"/>
        <dbReference type="ChEBI" id="CHEBI:29985"/>
        <dbReference type="ChEBI" id="CHEBI:29991"/>
        <dbReference type="ChEBI" id="CHEBI:30616"/>
        <dbReference type="ChEBI" id="CHEBI:33019"/>
        <dbReference type="ChEBI" id="CHEBI:58048"/>
        <dbReference type="ChEBI" id="CHEBI:58359"/>
        <dbReference type="ChEBI" id="CHEBI:456215"/>
        <dbReference type="EC" id="6.3.5.4"/>
    </reaction>
</comment>
<feature type="binding site" evidence="9">
    <location>
        <position position="100"/>
    </location>
    <ligand>
        <name>L-glutamine</name>
        <dbReference type="ChEBI" id="CHEBI:58359"/>
    </ligand>
</feature>
<dbReference type="AlphaFoldDB" id="A0A518B869"/>
<dbReference type="GO" id="GO:0005524">
    <property type="term" value="F:ATP binding"/>
    <property type="evidence" value="ECO:0007669"/>
    <property type="project" value="UniProtKB-KW"/>
</dbReference>
<evidence type="ECO:0000256" key="6">
    <source>
        <dbReference type="ARBA" id="ARBA00022962"/>
    </source>
</evidence>
<keyword evidence="6 8" id="KW-0315">Glutamine amidotransferase</keyword>
<dbReference type="Pfam" id="PF00733">
    <property type="entry name" value="Asn_synthase"/>
    <property type="match status" value="1"/>
</dbReference>
<dbReference type="CDD" id="cd01991">
    <property type="entry name" value="Asn_synthase_B_C"/>
    <property type="match status" value="1"/>
</dbReference>
<dbReference type="InterPro" id="IPR029055">
    <property type="entry name" value="Ntn_hydrolases_N"/>
</dbReference>
<comment type="similarity">
    <text evidence="2">Belongs to the asparagine synthetase family.</text>
</comment>
<keyword evidence="4 9" id="KW-0547">Nucleotide-binding</keyword>
<dbReference type="PANTHER" id="PTHR43284">
    <property type="entry name" value="ASPARAGINE SYNTHETASE (GLUTAMINE-HYDROLYZING)"/>
    <property type="match status" value="1"/>
</dbReference>
<dbReference type="GO" id="GO:0004066">
    <property type="term" value="F:asparagine synthase (glutamine-hydrolyzing) activity"/>
    <property type="evidence" value="ECO:0007669"/>
    <property type="project" value="UniProtKB-EC"/>
</dbReference>
<evidence type="ECO:0000256" key="3">
    <source>
        <dbReference type="ARBA" id="ARBA00012737"/>
    </source>
</evidence>
<dbReference type="PIRSF" id="PIRSF001589">
    <property type="entry name" value="Asn_synthetase_glu-h"/>
    <property type="match status" value="1"/>
</dbReference>
<dbReference type="EMBL" id="CP036279">
    <property type="protein sequence ID" value="QDU63167.1"/>
    <property type="molecule type" value="Genomic_DNA"/>
</dbReference>
<reference evidence="12 13" key="1">
    <citation type="submission" date="2019-02" db="EMBL/GenBank/DDBJ databases">
        <title>Deep-cultivation of Planctomycetes and their phenomic and genomic characterization uncovers novel biology.</title>
        <authorList>
            <person name="Wiegand S."/>
            <person name="Jogler M."/>
            <person name="Boedeker C."/>
            <person name="Pinto D."/>
            <person name="Vollmers J."/>
            <person name="Rivas-Marin E."/>
            <person name="Kohn T."/>
            <person name="Peeters S.H."/>
            <person name="Heuer A."/>
            <person name="Rast P."/>
            <person name="Oberbeckmann S."/>
            <person name="Bunk B."/>
            <person name="Jeske O."/>
            <person name="Meyerdierks A."/>
            <person name="Storesund J.E."/>
            <person name="Kallscheuer N."/>
            <person name="Luecker S."/>
            <person name="Lage O.M."/>
            <person name="Pohl T."/>
            <person name="Merkel B.J."/>
            <person name="Hornburger P."/>
            <person name="Mueller R.-W."/>
            <person name="Bruemmer F."/>
            <person name="Labrenz M."/>
            <person name="Spormann A.M."/>
            <person name="Op den Camp H."/>
            <person name="Overmann J."/>
            <person name="Amann R."/>
            <person name="Jetten M.S.M."/>
            <person name="Mascher T."/>
            <person name="Medema M.H."/>
            <person name="Devos D.P."/>
            <person name="Kaster A.-K."/>
            <person name="Ovreas L."/>
            <person name="Rohde M."/>
            <person name="Galperin M.Y."/>
            <person name="Jogler C."/>
        </authorList>
    </citation>
    <scope>NUCLEOTIDE SEQUENCE [LARGE SCALE GENOMIC DNA]</scope>
    <source>
        <strain evidence="12 13">Pan216</strain>
    </source>
</reference>
<protein>
    <recommendedName>
        <fullName evidence="3">asparagine synthase (glutamine-hydrolyzing)</fullName>
        <ecNumber evidence="3">6.3.5.4</ecNumber>
    </recommendedName>
</protein>
<dbReference type="Gene3D" id="3.60.20.10">
    <property type="entry name" value="Glutamine Phosphoribosylpyrophosphate, subunit 1, domain 1"/>
    <property type="match status" value="1"/>
</dbReference>
<keyword evidence="8" id="KW-0028">Amino-acid biosynthesis</keyword>
<feature type="binding site" evidence="9">
    <location>
        <position position="299"/>
    </location>
    <ligand>
        <name>ATP</name>
        <dbReference type="ChEBI" id="CHEBI:30616"/>
    </ligand>
</feature>
<evidence type="ECO:0000256" key="1">
    <source>
        <dbReference type="ARBA" id="ARBA00005187"/>
    </source>
</evidence>
<dbReference type="RefSeq" id="WP_145260424.1">
    <property type="nucleotide sequence ID" value="NZ_CP036279.1"/>
</dbReference>
<evidence type="ECO:0000256" key="4">
    <source>
        <dbReference type="ARBA" id="ARBA00022741"/>
    </source>
</evidence>
<feature type="active site" description="For GATase activity" evidence="8">
    <location>
        <position position="2"/>
    </location>
</feature>
<evidence type="ECO:0000256" key="10">
    <source>
        <dbReference type="PIRSR" id="PIRSR001589-3"/>
    </source>
</evidence>
<dbReference type="KEGG" id="knv:Pan216_40420"/>
<dbReference type="GO" id="GO:0005829">
    <property type="term" value="C:cytosol"/>
    <property type="evidence" value="ECO:0007669"/>
    <property type="project" value="TreeGrafter"/>
</dbReference>
<evidence type="ECO:0000256" key="8">
    <source>
        <dbReference type="PIRSR" id="PIRSR001589-1"/>
    </source>
</evidence>
<feature type="site" description="Important for beta-aspartyl-AMP intermediate formation" evidence="10">
    <location>
        <position position="373"/>
    </location>
</feature>
<keyword evidence="8" id="KW-0061">Asparagine biosynthesis</keyword>
<dbReference type="Proteomes" id="UP000317093">
    <property type="component" value="Chromosome"/>
</dbReference>
<organism evidence="12 13">
    <name type="scientific">Kolteria novifilia</name>
    <dbReference type="NCBI Taxonomy" id="2527975"/>
    <lineage>
        <taxon>Bacteria</taxon>
        <taxon>Pseudomonadati</taxon>
        <taxon>Planctomycetota</taxon>
        <taxon>Planctomycetia</taxon>
        <taxon>Kolteriales</taxon>
        <taxon>Kolteriaceae</taxon>
        <taxon>Kolteria</taxon>
    </lineage>
</organism>
<proteinExistence type="inferred from homology"/>
<name>A0A518B869_9BACT</name>
<feature type="domain" description="Glutamine amidotransferase type-2" evidence="11">
    <location>
        <begin position="2"/>
        <end position="213"/>
    </location>
</feature>
<keyword evidence="13" id="KW-1185">Reference proteome</keyword>
<evidence type="ECO:0000256" key="2">
    <source>
        <dbReference type="ARBA" id="ARBA00005752"/>
    </source>
</evidence>
<keyword evidence="5 9" id="KW-0067">ATP-binding</keyword>
<dbReference type="OrthoDB" id="9763290at2"/>
<sequence length="659" mass="74171">MCGIAGFVNLEGDRPIEVDMIERMAEAIEHRGPDEDGFLVEPNLALANRRLSIVGLADGRQPIFNEDESIGVVFNGEFFDYPEKRAWLEDRGHVFRTNCDTELLVHLWEEFGEGLFDHLRGQYAFALYDRRQKILILGRDRIGICPLHWAKRGNRLYFGSEIKSILASGEVTPEADPRGLDHIMTFFAMGTRRTAFKEISAVLPGSYLKISLAGDGPAEIREHIHWELDFPDRGEEYDPRDDNRLVDEFSEIFFRAVDQRLRADVPVVGYLSGGVDSTTVMATAAKIRGAAVPAFTIRIPTPGLDETDRALLAARTIGADPTILTCGSEEIAAAYPKLVLASESPVMDTSCAALYCLAGEVRRQGYKATITGEGADEAFAGYPWFKTNRLLNFLDGQRIKPSNLVRRAYLRLTAKHIPWANAQRIQSIVGGPHAALDLYGLVSLSRSRFYSSDMFEQLNGHIAYEDIPMNLGRIKRWHPLNQSLYLGYKVMLPGLLMNHKGDRPAMHNSIEARFPFLDEEVISFCSRLHPRYKLKGLRRDKHLLRLFASRMLPPEIADRPKAMFRAPFANTFFENPPAFANQLLSEESLRRTGYFDPKSVLEYRNSYQTYGWGSGRRLTLEMGLTGVMGIQLWHHLFLGGGLCDLPTWTAPTPAASMAH</sequence>
<gene>
    <name evidence="12" type="primary">asnB_2</name>
    <name evidence="12" type="ORF">Pan216_40420</name>
</gene>
<dbReference type="CDD" id="cd00712">
    <property type="entry name" value="AsnB"/>
    <property type="match status" value="1"/>
</dbReference>
<evidence type="ECO:0000313" key="12">
    <source>
        <dbReference type="EMBL" id="QDU63167.1"/>
    </source>
</evidence>
<dbReference type="Pfam" id="PF13537">
    <property type="entry name" value="GATase_7"/>
    <property type="match status" value="1"/>
</dbReference>
<dbReference type="SUPFAM" id="SSF52402">
    <property type="entry name" value="Adenine nucleotide alpha hydrolases-like"/>
    <property type="match status" value="1"/>
</dbReference>
<dbReference type="GO" id="GO:0006529">
    <property type="term" value="P:asparagine biosynthetic process"/>
    <property type="evidence" value="ECO:0007669"/>
    <property type="project" value="UniProtKB-KW"/>
</dbReference>
<evidence type="ECO:0000256" key="7">
    <source>
        <dbReference type="ARBA" id="ARBA00048741"/>
    </source>
</evidence>
<evidence type="ECO:0000313" key="13">
    <source>
        <dbReference type="Proteomes" id="UP000317093"/>
    </source>
</evidence>
<dbReference type="PANTHER" id="PTHR43284:SF1">
    <property type="entry name" value="ASPARAGINE SYNTHETASE"/>
    <property type="match status" value="1"/>
</dbReference>
<dbReference type="InterPro" id="IPR017932">
    <property type="entry name" value="GATase_2_dom"/>
</dbReference>